<keyword evidence="3" id="KW-1185">Reference proteome</keyword>
<dbReference type="EMBL" id="JAIWYP010000004">
    <property type="protein sequence ID" value="KAH3832565.1"/>
    <property type="molecule type" value="Genomic_DNA"/>
</dbReference>
<reference evidence="2" key="2">
    <citation type="submission" date="2020-11" db="EMBL/GenBank/DDBJ databases">
        <authorList>
            <person name="McCartney M.A."/>
            <person name="Auch B."/>
            <person name="Kono T."/>
            <person name="Mallez S."/>
            <person name="Becker A."/>
            <person name="Gohl D.M."/>
            <person name="Silverstein K.A.T."/>
            <person name="Koren S."/>
            <person name="Bechman K.B."/>
            <person name="Herman A."/>
            <person name="Abrahante J.E."/>
            <person name="Garbe J."/>
        </authorList>
    </citation>
    <scope>NUCLEOTIDE SEQUENCE</scope>
    <source>
        <strain evidence="2">Duluth1</strain>
        <tissue evidence="2">Whole animal</tissue>
    </source>
</reference>
<comment type="caution">
    <text evidence="2">The sequence shown here is derived from an EMBL/GenBank/DDBJ whole genome shotgun (WGS) entry which is preliminary data.</text>
</comment>
<sequence>MRYLREYSRIVELMEEYKPKPVPTGPRTSVRYKPMKDRVPIPKSPSVKLLSDEVAMDIYRQSASKSLMINMSSLEIFRNDLTKKVKMLDVKLSFSYQENFNTQTVRLEKHLVRHGNKWIWVNDDGSKSVITFPYLPGDRVNLNIGIFVHKTKKHGIFGKDTITTQVGTATEVVVLSRDNGVGMGLNLGEIYTQNMRLNFDINGRGHKLTLKCKLDLVKEDKGDPMMWLRPKSSNKRFRSHDTAFNLLLDLPPKDKDEDARVKMFVYNNQRLVNYNKAGILECRTVRPACTETDIPTGVELQTVLGGKLLAYLVPVVKTIDAEMYRYRLAILVVTAEGPYCLCSAKWKTSDKFDYKIYMFKTGDTFGQRIRWSSKDFLDISYAIVNSTGHQIILRKDSDSLVEDICISLSLKMLVRWASEPLPWKQKDRVPMMECQKFLSAKYSNSGQKISDFSGRDINSHMRTLPQFLEQQELMIFTDIEEFLVEDDIDSKIDSGDLEINLTRASSQLSCESLRKMRKRTKRKGELNIEDPEDLEGDVETNTQSSRYKFEIGGSRDDLTTSAFVDDRSEHTGGGSWIDSVL</sequence>
<name>A0A9D4K3Z2_DREPO</name>
<dbReference type="Proteomes" id="UP000828390">
    <property type="component" value="Unassembled WGS sequence"/>
</dbReference>
<organism evidence="2 3">
    <name type="scientific">Dreissena polymorpha</name>
    <name type="common">Zebra mussel</name>
    <name type="synonym">Mytilus polymorpha</name>
    <dbReference type="NCBI Taxonomy" id="45954"/>
    <lineage>
        <taxon>Eukaryota</taxon>
        <taxon>Metazoa</taxon>
        <taxon>Spiralia</taxon>
        <taxon>Lophotrochozoa</taxon>
        <taxon>Mollusca</taxon>
        <taxon>Bivalvia</taxon>
        <taxon>Autobranchia</taxon>
        <taxon>Heteroconchia</taxon>
        <taxon>Euheterodonta</taxon>
        <taxon>Imparidentia</taxon>
        <taxon>Neoheterodontei</taxon>
        <taxon>Myida</taxon>
        <taxon>Dreissenoidea</taxon>
        <taxon>Dreissenidae</taxon>
        <taxon>Dreissena</taxon>
    </lineage>
</organism>
<evidence type="ECO:0000256" key="1">
    <source>
        <dbReference type="SAM" id="MobiDB-lite"/>
    </source>
</evidence>
<proteinExistence type="predicted"/>
<feature type="compositionally biased region" description="Acidic residues" evidence="1">
    <location>
        <begin position="527"/>
        <end position="538"/>
    </location>
</feature>
<evidence type="ECO:0000313" key="3">
    <source>
        <dbReference type="Proteomes" id="UP000828390"/>
    </source>
</evidence>
<protein>
    <submittedName>
        <fullName evidence="2">Uncharacterized protein</fullName>
    </submittedName>
</protein>
<dbReference type="OrthoDB" id="6048830at2759"/>
<accession>A0A9D4K3Z2</accession>
<reference evidence="2" key="1">
    <citation type="journal article" date="2019" name="bioRxiv">
        <title>The Genome of the Zebra Mussel, Dreissena polymorpha: A Resource for Invasive Species Research.</title>
        <authorList>
            <person name="McCartney M.A."/>
            <person name="Auch B."/>
            <person name="Kono T."/>
            <person name="Mallez S."/>
            <person name="Zhang Y."/>
            <person name="Obille A."/>
            <person name="Becker A."/>
            <person name="Abrahante J.E."/>
            <person name="Garbe J."/>
            <person name="Badalamenti J.P."/>
            <person name="Herman A."/>
            <person name="Mangelson H."/>
            <person name="Liachko I."/>
            <person name="Sullivan S."/>
            <person name="Sone E.D."/>
            <person name="Koren S."/>
            <person name="Silverstein K.A.T."/>
            <person name="Beckman K.B."/>
            <person name="Gohl D.M."/>
        </authorList>
    </citation>
    <scope>NUCLEOTIDE SEQUENCE</scope>
    <source>
        <strain evidence="2">Duluth1</strain>
        <tissue evidence="2">Whole animal</tissue>
    </source>
</reference>
<gene>
    <name evidence="2" type="ORF">DPMN_105856</name>
</gene>
<dbReference type="AlphaFoldDB" id="A0A9D4K3Z2"/>
<feature type="region of interest" description="Disordered" evidence="1">
    <location>
        <begin position="520"/>
        <end position="545"/>
    </location>
</feature>
<evidence type="ECO:0000313" key="2">
    <source>
        <dbReference type="EMBL" id="KAH3832565.1"/>
    </source>
</evidence>